<evidence type="ECO:0000256" key="6">
    <source>
        <dbReference type="PROSITE-ProRule" id="PRU00339"/>
    </source>
</evidence>
<feature type="repeat" description="TPR" evidence="6">
    <location>
        <begin position="272"/>
        <end position="305"/>
    </location>
</feature>
<dbReference type="PROSITE" id="PS50005">
    <property type="entry name" value="TPR"/>
    <property type="match status" value="1"/>
</dbReference>
<comment type="similarity">
    <text evidence="5">Belongs to the Rap family.</text>
</comment>
<dbReference type="Pfam" id="PF13181">
    <property type="entry name" value="TPR_8"/>
    <property type="match status" value="1"/>
</dbReference>
<organism evidence="8 9">
    <name type="scientific">Aquimarina spongiae</name>
    <dbReference type="NCBI Taxonomy" id="570521"/>
    <lineage>
        <taxon>Bacteria</taxon>
        <taxon>Pseudomonadati</taxon>
        <taxon>Bacteroidota</taxon>
        <taxon>Flavobacteriia</taxon>
        <taxon>Flavobacteriales</taxon>
        <taxon>Flavobacteriaceae</taxon>
        <taxon>Aquimarina</taxon>
    </lineage>
</organism>
<dbReference type="GO" id="GO:0003677">
    <property type="term" value="F:DNA binding"/>
    <property type="evidence" value="ECO:0007669"/>
    <property type="project" value="InterPro"/>
</dbReference>
<dbReference type="OrthoDB" id="1159324at2"/>
<reference evidence="9" key="1">
    <citation type="submission" date="2016-11" db="EMBL/GenBank/DDBJ databases">
        <authorList>
            <person name="Varghese N."/>
            <person name="Submissions S."/>
        </authorList>
    </citation>
    <scope>NUCLEOTIDE SEQUENCE [LARGE SCALE GENOMIC DNA]</scope>
    <source>
        <strain evidence="9">DSM 22623</strain>
    </source>
</reference>
<dbReference type="EMBL" id="FQYP01000007">
    <property type="protein sequence ID" value="SHJ27509.1"/>
    <property type="molecule type" value="Genomic_DNA"/>
</dbReference>
<proteinExistence type="inferred from homology"/>
<gene>
    <name evidence="8" type="ORF">SAMN04488508_1078</name>
</gene>
<keyword evidence="9" id="KW-1185">Reference proteome</keyword>
<keyword evidence="7" id="KW-0472">Membrane</keyword>
<evidence type="ECO:0000313" key="8">
    <source>
        <dbReference type="EMBL" id="SHJ27509.1"/>
    </source>
</evidence>
<dbReference type="AlphaFoldDB" id="A0A1M6HZ39"/>
<keyword evidence="2" id="KW-0963">Cytoplasm</keyword>
<keyword evidence="7" id="KW-0812">Transmembrane</keyword>
<evidence type="ECO:0000256" key="3">
    <source>
        <dbReference type="ARBA" id="ARBA00022737"/>
    </source>
</evidence>
<dbReference type="Proteomes" id="UP000184432">
    <property type="component" value="Unassembled WGS sequence"/>
</dbReference>
<evidence type="ECO:0000256" key="5">
    <source>
        <dbReference type="ARBA" id="ARBA00038253"/>
    </source>
</evidence>
<evidence type="ECO:0000313" key="9">
    <source>
        <dbReference type="Proteomes" id="UP000184432"/>
    </source>
</evidence>
<dbReference type="InterPro" id="IPR011990">
    <property type="entry name" value="TPR-like_helical_dom_sf"/>
</dbReference>
<feature type="transmembrane region" description="Helical" evidence="7">
    <location>
        <begin position="387"/>
        <end position="409"/>
    </location>
</feature>
<dbReference type="STRING" id="570521.SAMN04488508_1078"/>
<evidence type="ECO:0000256" key="7">
    <source>
        <dbReference type="SAM" id="Phobius"/>
    </source>
</evidence>
<dbReference type="InterPro" id="IPR016032">
    <property type="entry name" value="Sig_transdc_resp-reg_C-effctor"/>
</dbReference>
<accession>A0A1M6HZ39</accession>
<dbReference type="GO" id="GO:0005737">
    <property type="term" value="C:cytoplasm"/>
    <property type="evidence" value="ECO:0007669"/>
    <property type="project" value="UniProtKB-SubCell"/>
</dbReference>
<name>A0A1M6HZ39_9FLAO</name>
<dbReference type="PANTHER" id="PTHR46630:SF1">
    <property type="entry name" value="TETRATRICOPEPTIDE REPEAT PROTEIN 29"/>
    <property type="match status" value="1"/>
</dbReference>
<comment type="subcellular location">
    <subcellularLocation>
        <location evidence="1">Cytoplasm</location>
    </subcellularLocation>
</comment>
<dbReference type="PANTHER" id="PTHR46630">
    <property type="entry name" value="TETRATRICOPEPTIDE REPEAT PROTEIN 29"/>
    <property type="match status" value="1"/>
</dbReference>
<sequence length="575" mass="66677">MKRLTYYTLIFLWMHTYHMVHSQGATNHELQIKQIDSLFEIANQDLIGNGDVLKDLIQRSKKANYPKGEVRGLVNLGVYYMNNAMNDSANVVFEKGQKLIQKHPDLEFVLSYIYNNKATILTNQDLHYQALKYYHKSHKINLKRGDQKMAMIIKMNILTCHLALGEPDKVLAYSKELIHDSIVVAQEDLKYKLYTNMAMAHFDKKEYRNAINWWDANLETIKDTDQIGEISYLLTSIADAHRSLGDYDIALQKALEAKNILESKPELSSYAAVNALVLAKIYNSLDNPDEAIVYFEKAVLKNPDDPMDIAFAYKNLAAIYKRMESWEKSMQFYEKHGVLIDSLYKNRNEDIAKISEGKFQLLEEEHKNDLLTKDNEILSYKNDKQEWYIISLAVGLFSVLVVFLSVILYQKYAKSEQEVELLKENEKKILEQHLQSREEEFLATMISVNERLNRLTTIKKILSTAIRYNNREEIIEAEKRLDKFISSTSDLTVLKDRIESQYPGITAQINTRFPELSSNDIRHCLLMKLNLSIKESAQLLSVSTHAVKMARKRLKKKMNIPEDISLKDHLQNEIA</sequence>
<dbReference type="RefSeq" id="WP_139242022.1">
    <property type="nucleotide sequence ID" value="NZ_FQYP01000007.1"/>
</dbReference>
<dbReference type="InterPro" id="IPR051476">
    <property type="entry name" value="Bac_ResReg_Asp_Phosphatase"/>
</dbReference>
<evidence type="ECO:0000256" key="2">
    <source>
        <dbReference type="ARBA" id="ARBA00022490"/>
    </source>
</evidence>
<keyword evidence="3" id="KW-0677">Repeat</keyword>
<dbReference type="SMART" id="SM00028">
    <property type="entry name" value="TPR"/>
    <property type="match status" value="6"/>
</dbReference>
<dbReference type="SUPFAM" id="SSF46894">
    <property type="entry name" value="C-terminal effector domain of the bipartite response regulators"/>
    <property type="match status" value="1"/>
</dbReference>
<dbReference type="SUPFAM" id="SSF48452">
    <property type="entry name" value="TPR-like"/>
    <property type="match status" value="2"/>
</dbReference>
<dbReference type="InterPro" id="IPR019734">
    <property type="entry name" value="TPR_rpt"/>
</dbReference>
<evidence type="ECO:0000256" key="1">
    <source>
        <dbReference type="ARBA" id="ARBA00004496"/>
    </source>
</evidence>
<keyword evidence="7" id="KW-1133">Transmembrane helix</keyword>
<dbReference type="Gene3D" id="1.25.40.10">
    <property type="entry name" value="Tetratricopeptide repeat domain"/>
    <property type="match status" value="2"/>
</dbReference>
<keyword evidence="4 6" id="KW-0802">TPR repeat</keyword>
<protein>
    <submittedName>
        <fullName evidence="8">Tetratricopeptide repeat-containing protein</fullName>
    </submittedName>
</protein>
<dbReference type="GO" id="GO:0006355">
    <property type="term" value="P:regulation of DNA-templated transcription"/>
    <property type="evidence" value="ECO:0007669"/>
    <property type="project" value="InterPro"/>
</dbReference>
<evidence type="ECO:0000256" key="4">
    <source>
        <dbReference type="ARBA" id="ARBA00022803"/>
    </source>
</evidence>